<dbReference type="InterPro" id="IPR000014">
    <property type="entry name" value="PAS"/>
</dbReference>
<dbReference type="AlphaFoldDB" id="A0A1E7LS17"/>
<keyword evidence="1" id="KW-0378">Hydrolase</keyword>
<dbReference type="SUPFAM" id="SSF55781">
    <property type="entry name" value="GAF domain-like"/>
    <property type="match status" value="1"/>
</dbReference>
<organism evidence="4 5">
    <name type="scientific">Streptomyces nanshensis</name>
    <dbReference type="NCBI Taxonomy" id="518642"/>
    <lineage>
        <taxon>Bacteria</taxon>
        <taxon>Bacillati</taxon>
        <taxon>Actinomycetota</taxon>
        <taxon>Actinomycetes</taxon>
        <taxon>Kitasatosporales</taxon>
        <taxon>Streptomycetaceae</taxon>
        <taxon>Streptomyces</taxon>
    </lineage>
</organism>
<name>A0A1E7LS17_9ACTN</name>
<reference evidence="4 5" key="1">
    <citation type="journal article" date="2016" name="Front. Microbiol.">
        <title>Comparative Genomics Analysis of Streptomyces Species Reveals Their Adaptation to the Marine Environment and Their Diversity at the Genomic Level.</title>
        <authorList>
            <person name="Tian X."/>
            <person name="Zhang Z."/>
            <person name="Yang T."/>
            <person name="Chen M."/>
            <person name="Li J."/>
            <person name="Chen F."/>
            <person name="Yang J."/>
            <person name="Li W."/>
            <person name="Zhang B."/>
            <person name="Zhang Z."/>
            <person name="Wu J."/>
            <person name="Zhang C."/>
            <person name="Long L."/>
            <person name="Xiao J."/>
        </authorList>
    </citation>
    <scope>NUCLEOTIDE SEQUENCE [LARGE SCALE GENOMIC DNA]</scope>
    <source>
        <strain evidence="4 5">SCSIO M10372</strain>
    </source>
</reference>
<dbReference type="SMART" id="SM00065">
    <property type="entry name" value="GAF"/>
    <property type="match status" value="1"/>
</dbReference>
<dbReference type="GO" id="GO:0016791">
    <property type="term" value="F:phosphatase activity"/>
    <property type="evidence" value="ECO:0007669"/>
    <property type="project" value="TreeGrafter"/>
</dbReference>
<evidence type="ECO:0000256" key="1">
    <source>
        <dbReference type="ARBA" id="ARBA00022801"/>
    </source>
</evidence>
<keyword evidence="5" id="KW-1185">Reference proteome</keyword>
<dbReference type="CDD" id="cd00130">
    <property type="entry name" value="PAS"/>
    <property type="match status" value="1"/>
</dbReference>
<evidence type="ECO:0000259" key="3">
    <source>
        <dbReference type="SMART" id="SM00331"/>
    </source>
</evidence>
<dbReference type="SUPFAM" id="SSF55785">
    <property type="entry name" value="PYP-like sensor domain (PAS domain)"/>
    <property type="match status" value="1"/>
</dbReference>
<evidence type="ECO:0000259" key="2">
    <source>
        <dbReference type="SMART" id="SM00065"/>
    </source>
</evidence>
<accession>A0A1E7LS17</accession>
<dbReference type="InterPro" id="IPR035965">
    <property type="entry name" value="PAS-like_dom_sf"/>
</dbReference>
<dbReference type="Proteomes" id="UP000175971">
    <property type="component" value="Unassembled WGS sequence"/>
</dbReference>
<dbReference type="PATRIC" id="fig|518642.7.peg.535"/>
<dbReference type="PANTHER" id="PTHR43156:SF2">
    <property type="entry name" value="STAGE II SPORULATION PROTEIN E"/>
    <property type="match status" value="1"/>
</dbReference>
<dbReference type="PANTHER" id="PTHR43156">
    <property type="entry name" value="STAGE II SPORULATION PROTEIN E-RELATED"/>
    <property type="match status" value="1"/>
</dbReference>
<dbReference type="Gene3D" id="3.30.450.20">
    <property type="entry name" value="PAS domain"/>
    <property type="match status" value="1"/>
</dbReference>
<dbReference type="InterPro" id="IPR001932">
    <property type="entry name" value="PPM-type_phosphatase-like_dom"/>
</dbReference>
<gene>
    <name evidence="4" type="ORF">AN221_18825</name>
</gene>
<dbReference type="InterPro" id="IPR003018">
    <property type="entry name" value="GAF"/>
</dbReference>
<dbReference type="OrthoDB" id="118142at2"/>
<sequence>MNQERLLRHYAALMEAVPQSVWVLSADGVVTLLAGSGIRERLWHPDGGTSWMEALHPKDRDWFGRAWRRAAQERTPLDTVVRVRLRSAPDRFRHIKIIAAPVPDEGGAVEWVGTASDAEDHWRLRMREKLLARMAAVPAAHNLSEAFLTTAAAVVPELADAVAIFHVRGEPGPGTGLPGGAAVPAPTGSVGLAPGLPSLHPLDGDILWGEASRRVIESQEARLLTFPPGEPPEDGLSDAAVRWLRKARATSVALLPVVVDGRAVALATTTTCRGNPPPDEADLQLLRDVFQQMSGPLRRTMELQSIRNRALALQQSFLTPPQTVDGLTITALYHPADSAAEIGGDWYDAVRLCADALALSIGDIAGHDLDAATAMGRVNSLLRGLAYDSGPTTNPATTLSRLDRIVQALDGPSMITVVHAVIRRQAPRLWRVALSNAGHPPPLLIPRDGPPRYLHDLTAPDPPLCVTDALTRTDLHTVIREGDTLVFYTDGLVETPGTDIGDSLERLRERTEALVRAGVPLPTLIRKLLPPVRNRRDDIAVIALQARSDP</sequence>
<dbReference type="RefSeq" id="WP_070201989.1">
    <property type="nucleotide sequence ID" value="NZ_LJGZ01000088.1"/>
</dbReference>
<dbReference type="InterPro" id="IPR036457">
    <property type="entry name" value="PPM-type-like_dom_sf"/>
</dbReference>
<feature type="domain" description="PPM-type phosphatase" evidence="3">
    <location>
        <begin position="327"/>
        <end position="546"/>
    </location>
</feature>
<proteinExistence type="predicted"/>
<dbReference type="EMBL" id="LJGZ01000088">
    <property type="protein sequence ID" value="OEV18999.1"/>
    <property type="molecule type" value="Genomic_DNA"/>
</dbReference>
<comment type="caution">
    <text evidence="4">The sequence shown here is derived from an EMBL/GenBank/DDBJ whole genome shotgun (WGS) entry which is preliminary data.</text>
</comment>
<dbReference type="InterPro" id="IPR052016">
    <property type="entry name" value="Bact_Sigma-Reg"/>
</dbReference>
<protein>
    <submittedName>
        <fullName evidence="4">Diguanylate cyclase</fullName>
    </submittedName>
</protein>
<evidence type="ECO:0000313" key="5">
    <source>
        <dbReference type="Proteomes" id="UP000175971"/>
    </source>
</evidence>
<dbReference type="Gene3D" id="3.60.40.10">
    <property type="entry name" value="PPM-type phosphatase domain"/>
    <property type="match status" value="1"/>
</dbReference>
<feature type="domain" description="GAF" evidence="2">
    <location>
        <begin position="142"/>
        <end position="307"/>
    </location>
</feature>
<dbReference type="SMART" id="SM00331">
    <property type="entry name" value="PP2C_SIG"/>
    <property type="match status" value="1"/>
</dbReference>
<evidence type="ECO:0000313" key="4">
    <source>
        <dbReference type="EMBL" id="OEV18999.1"/>
    </source>
</evidence>
<dbReference type="Pfam" id="PF07228">
    <property type="entry name" value="SpoIIE"/>
    <property type="match status" value="1"/>
</dbReference>